<evidence type="ECO:0000313" key="2">
    <source>
        <dbReference type="Proteomes" id="UP000422648"/>
    </source>
</evidence>
<reference evidence="1 2" key="1">
    <citation type="journal article" date="2019" name="Arch. Virol.">
        <title>A novel jumbo Tenacibaculum maritimum lytic phage with head-fiber-like appendages.</title>
        <authorList>
            <person name="Kawato Y."/>
            <person name="Istiqomah I."/>
            <person name="Gaafar A.Y."/>
            <person name="Hanaoka M."/>
            <person name="Ishimaru K."/>
            <person name="Yasuike M."/>
            <person name="Nishiki I."/>
            <person name="Nakamura Y."/>
            <person name="Fujiwara A."/>
            <person name="Nakai T."/>
        </authorList>
    </citation>
    <scope>NUCLEOTIDE SEQUENCE [LARGE SCALE GENOMIC DNA]</scope>
    <source>
        <strain evidence="1 2">PTm1</strain>
    </source>
</reference>
<evidence type="ECO:0000313" key="1">
    <source>
        <dbReference type="EMBL" id="BBI90484.1"/>
    </source>
</evidence>
<accession>A0A5S9EQI8</accession>
<keyword evidence="2" id="KW-1185">Reference proteome</keyword>
<dbReference type="GeneID" id="55802897"/>
<dbReference type="RefSeq" id="YP_009873776.1">
    <property type="nucleotide sequence ID" value="NC_049340.1"/>
</dbReference>
<protein>
    <submittedName>
        <fullName evidence="1">Uncharacterized protein</fullName>
    </submittedName>
</protein>
<proteinExistence type="predicted"/>
<name>A0A5S9EQI8_9CAUD</name>
<dbReference type="KEGG" id="vg:55802897"/>
<organism evidence="1 2">
    <name type="scientific">Tenacibaculum phage PTm1</name>
    <dbReference type="NCBI Taxonomy" id="2547425"/>
    <lineage>
        <taxon>Viruses</taxon>
        <taxon>Duplodnaviria</taxon>
        <taxon>Heunggongvirae</taxon>
        <taxon>Uroviricota</taxon>
        <taxon>Caudoviricetes</taxon>
        <taxon>Shirahamavirus</taxon>
        <taxon>Shirahamavirus PTm1</taxon>
    </lineage>
</organism>
<dbReference type="Proteomes" id="UP000422648">
    <property type="component" value="Segment"/>
</dbReference>
<dbReference type="EMBL" id="AP019524">
    <property type="protein sequence ID" value="BBI90484.1"/>
    <property type="molecule type" value="Genomic_DNA"/>
</dbReference>
<sequence>MSSQMYVCQKSAELMKPLSLMALIVPKSFLNDEMINKKTLSE</sequence>